<dbReference type="RefSeq" id="XP_069203486.1">
    <property type="nucleotide sequence ID" value="XM_069347641.1"/>
</dbReference>
<organism evidence="3 4">
    <name type="scientific">Neodothiora populina</name>
    <dbReference type="NCBI Taxonomy" id="2781224"/>
    <lineage>
        <taxon>Eukaryota</taxon>
        <taxon>Fungi</taxon>
        <taxon>Dikarya</taxon>
        <taxon>Ascomycota</taxon>
        <taxon>Pezizomycotina</taxon>
        <taxon>Dothideomycetes</taxon>
        <taxon>Dothideomycetidae</taxon>
        <taxon>Dothideales</taxon>
        <taxon>Dothioraceae</taxon>
        <taxon>Neodothiora</taxon>
    </lineage>
</organism>
<dbReference type="EMBL" id="JBFMKM010000003">
    <property type="protein sequence ID" value="KAL1310637.1"/>
    <property type="molecule type" value="Genomic_DNA"/>
</dbReference>
<accession>A0ABR3PM47</accession>
<evidence type="ECO:0000313" key="3">
    <source>
        <dbReference type="EMBL" id="KAL1310637.1"/>
    </source>
</evidence>
<feature type="region of interest" description="Disordered" evidence="2">
    <location>
        <begin position="290"/>
        <end position="344"/>
    </location>
</feature>
<dbReference type="CDD" id="cd00067">
    <property type="entry name" value="GAL4"/>
    <property type="match status" value="1"/>
</dbReference>
<dbReference type="GeneID" id="95974609"/>
<evidence type="ECO:0000256" key="2">
    <source>
        <dbReference type="SAM" id="MobiDB-lite"/>
    </source>
</evidence>
<feature type="region of interest" description="Disordered" evidence="2">
    <location>
        <begin position="505"/>
        <end position="530"/>
    </location>
</feature>
<name>A0ABR3PM47_9PEZI</name>
<protein>
    <submittedName>
        <fullName evidence="3">Uncharacterized protein</fullName>
    </submittedName>
</protein>
<reference evidence="3 4" key="1">
    <citation type="submission" date="2024-07" db="EMBL/GenBank/DDBJ databases">
        <title>Draft sequence of the Neodothiora populina.</title>
        <authorList>
            <person name="Drown D.D."/>
            <person name="Schuette U.S."/>
            <person name="Buechlein A.B."/>
            <person name="Rusch D.R."/>
            <person name="Winton L.W."/>
            <person name="Adams G.A."/>
        </authorList>
    </citation>
    <scope>NUCLEOTIDE SEQUENCE [LARGE SCALE GENOMIC DNA]</scope>
    <source>
        <strain evidence="3 4">CPC 39397</strain>
    </source>
</reference>
<sequence>MSSTMSSAPSFMIYRATSMNGESYDPTASIQFYPPKDSDELFDALRAAYPQSKTHADRMRDAVIDFLLKERNTEQLQSTMASTPSTWSQPSATCSSSTLSSPDLIDLATPVSSTSPLPAMSRQQSKSSTGQSGMEQMTGVFSLSNNSQLKTRTRRKMTETEKAEYRKRRIVKACDKCSKRKRKCQHNQEKMETLASSGKVTKRKSSSNQGASFRQIQHGSAPTFVTNELDPLMSSFLTDDALSLLEVNAEQASTMDSNLDLVDFDINPQNTQNGAWPWSETEDWTLMDEYPWPSPARSEPLFGDQSPRDLEQKRNLQGQGQISGSTDFASMTPQSSSQALQSRRFPSPGLEAYFTVPGNSMLDNESPMTAAGFDLNASTGALLPGRSRRHLGGFDRSAFLGEAQSGVSAQNINTSNVLQSQSLGLEAIARDSTSAGPSRGPREPSASNTMARQGAFTNTQVVAASGQVSAGGSTRGPQDQYGFVISESDARVPGLASVTFHNEEGDMGSAQGHRDGNQATGKGKQVTQSYKRPSSATQAYTIGWICPLLVEECAATIIQAEAENSFRTRSFGQTAVLQNAVSAPLTYRASGENTLAERVRSADMRSRKIAPVPIAVGSRLAVNAKRPMTAPSQGQSTVAASASHSGVRSGVVPSPQPFVPREITGSRPESHMRAGRAQAGLPSASYSAHGGADGNGNITIERPSLQGQLQSARATGVTNAPGVLRHSNLTNHDRVMQGSSSQVQVLGSELVSLPARPRRPREICSSGRNAGSKFALVVTAASGIALADPGANALAGMTRRQLPLEGLSSEEVEALARSLTKALIKDVADKWRRRVDVATAERDGQLTTAGTCTSASAPHTIQSQVLGSYRGDNLNAMRGQQMDRLIQECA</sequence>
<keyword evidence="4" id="KW-1185">Reference proteome</keyword>
<evidence type="ECO:0000313" key="4">
    <source>
        <dbReference type="Proteomes" id="UP001562354"/>
    </source>
</evidence>
<feature type="compositionally biased region" description="Low complexity" evidence="2">
    <location>
        <begin position="85"/>
        <end position="101"/>
    </location>
</feature>
<feature type="region of interest" description="Disordered" evidence="2">
    <location>
        <begin position="76"/>
        <end position="134"/>
    </location>
</feature>
<feature type="compositionally biased region" description="Polar residues" evidence="2">
    <location>
        <begin position="630"/>
        <end position="646"/>
    </location>
</feature>
<comment type="caution">
    <text evidence="3">The sequence shown here is derived from an EMBL/GenBank/DDBJ whole genome shotgun (WGS) entry which is preliminary data.</text>
</comment>
<feature type="region of interest" description="Disordered" evidence="2">
    <location>
        <begin position="186"/>
        <end position="214"/>
    </location>
</feature>
<feature type="compositionally biased region" description="Polar residues" evidence="2">
    <location>
        <begin position="110"/>
        <end position="134"/>
    </location>
</feature>
<evidence type="ECO:0000256" key="1">
    <source>
        <dbReference type="ARBA" id="ARBA00023242"/>
    </source>
</evidence>
<proteinExistence type="predicted"/>
<dbReference type="Proteomes" id="UP001562354">
    <property type="component" value="Unassembled WGS sequence"/>
</dbReference>
<feature type="compositionally biased region" description="Polar residues" evidence="2">
    <location>
        <begin position="517"/>
        <end position="530"/>
    </location>
</feature>
<feature type="compositionally biased region" description="Polar residues" evidence="2">
    <location>
        <begin position="315"/>
        <end position="341"/>
    </location>
</feature>
<dbReference type="InterPro" id="IPR001138">
    <property type="entry name" value="Zn2Cys6_DnaBD"/>
</dbReference>
<keyword evidence="1" id="KW-0539">Nucleus</keyword>
<gene>
    <name evidence="3" type="ORF">AAFC00_000906</name>
</gene>
<feature type="region of interest" description="Disordered" evidence="2">
    <location>
        <begin position="627"/>
        <end position="669"/>
    </location>
</feature>